<dbReference type="OrthoDB" id="9776053at2"/>
<dbReference type="InterPro" id="IPR056413">
    <property type="entry name" value="TPR_CcmH_CycH"/>
</dbReference>
<dbReference type="EMBL" id="ARXV01000012">
    <property type="protein sequence ID" value="KGD63962.1"/>
    <property type="molecule type" value="Genomic_DNA"/>
</dbReference>
<dbReference type="PANTHER" id="PTHR47870:SF1">
    <property type="entry name" value="CYTOCHROME C-TYPE BIOGENESIS PROTEIN CCMH"/>
    <property type="match status" value="1"/>
</dbReference>
<organism evidence="7 8">
    <name type="scientific">Alcanivorax nanhaiticus</name>
    <dbReference type="NCBI Taxonomy" id="1177154"/>
    <lineage>
        <taxon>Bacteria</taxon>
        <taxon>Pseudomonadati</taxon>
        <taxon>Pseudomonadota</taxon>
        <taxon>Gammaproteobacteria</taxon>
        <taxon>Oceanospirillales</taxon>
        <taxon>Alcanivoracaceae</taxon>
        <taxon>Alcanivorax</taxon>
    </lineage>
</organism>
<name>A0A095SHD9_9GAMM</name>
<feature type="transmembrane region" description="Helical" evidence="5">
    <location>
        <begin position="34"/>
        <end position="54"/>
    </location>
</feature>
<dbReference type="Gene3D" id="1.25.40.10">
    <property type="entry name" value="Tetratricopeptide repeat domain"/>
    <property type="match status" value="1"/>
</dbReference>
<evidence type="ECO:0000256" key="5">
    <source>
        <dbReference type="SAM" id="Phobius"/>
    </source>
</evidence>
<dbReference type="PROSITE" id="PS50005">
    <property type="entry name" value="TPR"/>
    <property type="match status" value="1"/>
</dbReference>
<dbReference type="Pfam" id="PF23914">
    <property type="entry name" value="TPR_CcmH_CycH"/>
    <property type="match status" value="1"/>
</dbReference>
<dbReference type="RefSeq" id="WP_035233753.1">
    <property type="nucleotide sequence ID" value="NZ_ARXV01000012.1"/>
</dbReference>
<gene>
    <name evidence="7" type="ORF">Y5S_02730</name>
</gene>
<proteinExistence type="predicted"/>
<comment type="caution">
    <text evidence="7">The sequence shown here is derived from an EMBL/GenBank/DDBJ whole genome shotgun (WGS) entry which is preliminary data.</text>
</comment>
<keyword evidence="3 4" id="KW-0802">TPR repeat</keyword>
<protein>
    <submittedName>
        <fullName evidence="7">Cytochrome c-type biogenesis protein</fullName>
    </submittedName>
</protein>
<dbReference type="PATRIC" id="fig|1177154.3.peg.2762"/>
<dbReference type="InterPro" id="IPR051263">
    <property type="entry name" value="C-type_cytochrome_biogenesis"/>
</dbReference>
<keyword evidence="5" id="KW-0812">Transmembrane</keyword>
<accession>A0A095SHD9</accession>
<dbReference type="SUPFAM" id="SSF48452">
    <property type="entry name" value="TPR-like"/>
    <property type="match status" value="1"/>
</dbReference>
<keyword evidence="5" id="KW-0472">Membrane</keyword>
<keyword evidence="1" id="KW-0677">Repeat</keyword>
<evidence type="ECO:0000313" key="7">
    <source>
        <dbReference type="EMBL" id="KGD63962.1"/>
    </source>
</evidence>
<dbReference type="GO" id="GO:0017004">
    <property type="term" value="P:cytochrome complex assembly"/>
    <property type="evidence" value="ECO:0007669"/>
    <property type="project" value="UniProtKB-KW"/>
</dbReference>
<dbReference type="STRING" id="1177154.Y5S_02730"/>
<keyword evidence="2" id="KW-0201">Cytochrome c-type biogenesis</keyword>
<evidence type="ECO:0000256" key="3">
    <source>
        <dbReference type="ARBA" id="ARBA00022803"/>
    </source>
</evidence>
<dbReference type="eggNOG" id="COG4235">
    <property type="taxonomic scope" value="Bacteria"/>
</dbReference>
<evidence type="ECO:0000256" key="1">
    <source>
        <dbReference type="ARBA" id="ARBA00022737"/>
    </source>
</evidence>
<dbReference type="GO" id="GO:0005886">
    <property type="term" value="C:plasma membrane"/>
    <property type="evidence" value="ECO:0007669"/>
    <property type="project" value="TreeGrafter"/>
</dbReference>
<feature type="repeat" description="TPR" evidence="4">
    <location>
        <begin position="109"/>
        <end position="142"/>
    </location>
</feature>
<dbReference type="PANTHER" id="PTHR47870">
    <property type="entry name" value="CYTOCHROME C-TYPE BIOGENESIS PROTEIN CCMH"/>
    <property type="match status" value="1"/>
</dbReference>
<dbReference type="InterPro" id="IPR011990">
    <property type="entry name" value="TPR-like_helical_dom_sf"/>
</dbReference>
<evidence type="ECO:0000256" key="2">
    <source>
        <dbReference type="ARBA" id="ARBA00022748"/>
    </source>
</evidence>
<sequence>MMLLVMSALLLILFGALLWWQWRREARRAGRATAGGIGIPLIVLVLAAAGYGLVGYNEHTGPWLQQQKDYGEAARAIIAGKTPDVDASQIPAAAMVRVLQSQLSQTSSATGWFALGSLYDQLGAPAQTEEAARKSLAINPDEPSSHLLLARALIEKAGGKLTDPAYEQIRWVLDREPAHDGAWMLQAMSADRAGQYDLAIQAWESLLSRHTDGETASLLGRGLENSRTQKQRQGVFASLTAKVEGEGLPAGGTLFVYIREQGSAGQPLAARRQVVPAFPISVSLTAENWLQGYPSQATPLVIGARYTPAPGAAVDQAMISAEPVSLALPQSSATELSLIRQ</sequence>
<dbReference type="AlphaFoldDB" id="A0A095SHD9"/>
<feature type="domain" description="Cytochrome c-type biogenesis protein H TPR" evidence="6">
    <location>
        <begin position="98"/>
        <end position="208"/>
    </location>
</feature>
<evidence type="ECO:0000259" key="6">
    <source>
        <dbReference type="Pfam" id="PF23914"/>
    </source>
</evidence>
<reference evidence="7 8" key="1">
    <citation type="submission" date="2012-09" db="EMBL/GenBank/DDBJ databases">
        <title>Genome Sequence of alkane-degrading Bacterium Alcanivorax sp. 19-m-6.</title>
        <authorList>
            <person name="Lai Q."/>
            <person name="Shao Z."/>
        </authorList>
    </citation>
    <scope>NUCLEOTIDE SEQUENCE [LARGE SCALE GENOMIC DNA]</scope>
    <source>
        <strain evidence="7 8">19-m-6</strain>
    </source>
</reference>
<keyword evidence="8" id="KW-1185">Reference proteome</keyword>
<dbReference type="InterPro" id="IPR019734">
    <property type="entry name" value="TPR_rpt"/>
</dbReference>
<evidence type="ECO:0000256" key="4">
    <source>
        <dbReference type="PROSITE-ProRule" id="PRU00339"/>
    </source>
</evidence>
<keyword evidence="5" id="KW-1133">Transmembrane helix</keyword>
<evidence type="ECO:0000313" key="8">
    <source>
        <dbReference type="Proteomes" id="UP000029444"/>
    </source>
</evidence>
<dbReference type="Proteomes" id="UP000029444">
    <property type="component" value="Unassembled WGS sequence"/>
</dbReference>